<name>A0ABT1IJF8_9PSEU</name>
<dbReference type="InterPro" id="IPR014001">
    <property type="entry name" value="Helicase_ATP-bd"/>
</dbReference>
<keyword evidence="3 11" id="KW-0347">Helicase</keyword>
<dbReference type="SMART" id="SM00490">
    <property type="entry name" value="HELICc"/>
    <property type="match status" value="1"/>
</dbReference>
<feature type="compositionally biased region" description="Polar residues" evidence="7">
    <location>
        <begin position="1"/>
        <end position="15"/>
    </location>
</feature>
<feature type="compositionally biased region" description="Basic and acidic residues" evidence="7">
    <location>
        <begin position="554"/>
        <end position="586"/>
    </location>
</feature>
<evidence type="ECO:0000256" key="6">
    <source>
        <dbReference type="PROSITE-ProRule" id="PRU00552"/>
    </source>
</evidence>
<proteinExistence type="inferred from homology"/>
<accession>A0ABT1IJF8</accession>
<keyword evidence="1" id="KW-0547">Nucleotide-binding</keyword>
<dbReference type="SMART" id="SM00487">
    <property type="entry name" value="DEXDc"/>
    <property type="match status" value="1"/>
</dbReference>
<dbReference type="PANTHER" id="PTHR47959">
    <property type="entry name" value="ATP-DEPENDENT RNA HELICASE RHLE-RELATED"/>
    <property type="match status" value="1"/>
</dbReference>
<dbReference type="Gene3D" id="3.40.50.300">
    <property type="entry name" value="P-loop containing nucleotide triphosphate hydrolases"/>
    <property type="match status" value="2"/>
</dbReference>
<dbReference type="InterPro" id="IPR014014">
    <property type="entry name" value="RNA_helicase_DEAD_Q_motif"/>
</dbReference>
<feature type="domain" description="DEAD-box RNA helicase Q" evidence="10">
    <location>
        <begin position="40"/>
        <end position="68"/>
    </location>
</feature>
<evidence type="ECO:0000256" key="3">
    <source>
        <dbReference type="ARBA" id="ARBA00022806"/>
    </source>
</evidence>
<dbReference type="CDD" id="cd18787">
    <property type="entry name" value="SF2_C_DEAD"/>
    <property type="match status" value="1"/>
</dbReference>
<feature type="region of interest" description="Disordered" evidence="7">
    <location>
        <begin position="424"/>
        <end position="602"/>
    </location>
</feature>
<dbReference type="PANTHER" id="PTHR47959:SF13">
    <property type="entry name" value="ATP-DEPENDENT RNA HELICASE RHLE"/>
    <property type="match status" value="1"/>
</dbReference>
<dbReference type="PROSITE" id="PS51192">
    <property type="entry name" value="HELICASE_ATP_BIND_1"/>
    <property type="match status" value="1"/>
</dbReference>
<evidence type="ECO:0000256" key="5">
    <source>
        <dbReference type="ARBA" id="ARBA00038437"/>
    </source>
</evidence>
<dbReference type="SUPFAM" id="SSF52540">
    <property type="entry name" value="P-loop containing nucleoside triphosphate hydrolases"/>
    <property type="match status" value="1"/>
</dbReference>
<evidence type="ECO:0000256" key="2">
    <source>
        <dbReference type="ARBA" id="ARBA00022801"/>
    </source>
</evidence>
<evidence type="ECO:0000256" key="1">
    <source>
        <dbReference type="ARBA" id="ARBA00022741"/>
    </source>
</evidence>
<dbReference type="RefSeq" id="WP_425547630.1">
    <property type="nucleotide sequence ID" value="NZ_BAAAVB010000007.1"/>
</dbReference>
<evidence type="ECO:0000313" key="11">
    <source>
        <dbReference type="EMBL" id="MCP2272780.1"/>
    </source>
</evidence>
<dbReference type="Pfam" id="PF00270">
    <property type="entry name" value="DEAD"/>
    <property type="match status" value="1"/>
</dbReference>
<evidence type="ECO:0000256" key="7">
    <source>
        <dbReference type="SAM" id="MobiDB-lite"/>
    </source>
</evidence>
<dbReference type="PROSITE" id="PS51195">
    <property type="entry name" value="Q_MOTIF"/>
    <property type="match status" value="1"/>
</dbReference>
<feature type="short sequence motif" description="Q motif" evidence="6">
    <location>
        <begin position="40"/>
        <end position="68"/>
    </location>
</feature>
<keyword evidence="4" id="KW-0067">ATP-binding</keyword>
<evidence type="ECO:0000259" key="10">
    <source>
        <dbReference type="PROSITE" id="PS51195"/>
    </source>
</evidence>
<dbReference type="InterPro" id="IPR050079">
    <property type="entry name" value="DEAD_box_RNA_helicase"/>
</dbReference>
<dbReference type="PROSITE" id="PS51194">
    <property type="entry name" value="HELICASE_CTER"/>
    <property type="match status" value="1"/>
</dbReference>
<keyword evidence="12" id="KW-1185">Reference proteome</keyword>
<dbReference type="InterPro" id="IPR011545">
    <property type="entry name" value="DEAD/DEAH_box_helicase_dom"/>
</dbReference>
<feature type="domain" description="Helicase C-terminal" evidence="9">
    <location>
        <begin position="255"/>
        <end position="415"/>
    </location>
</feature>
<evidence type="ECO:0000259" key="9">
    <source>
        <dbReference type="PROSITE" id="PS51194"/>
    </source>
</evidence>
<evidence type="ECO:0000256" key="4">
    <source>
        <dbReference type="ARBA" id="ARBA00022840"/>
    </source>
</evidence>
<dbReference type="Pfam" id="PF00271">
    <property type="entry name" value="Helicase_C"/>
    <property type="match status" value="1"/>
</dbReference>
<gene>
    <name evidence="11" type="ORF">LV75_005306</name>
</gene>
<dbReference type="Proteomes" id="UP001205185">
    <property type="component" value="Unassembled WGS sequence"/>
</dbReference>
<dbReference type="InterPro" id="IPR001650">
    <property type="entry name" value="Helicase_C-like"/>
</dbReference>
<comment type="similarity">
    <text evidence="5">Belongs to the DEAD box helicase family.</text>
</comment>
<feature type="compositionally biased region" description="Basic and acidic residues" evidence="7">
    <location>
        <begin position="461"/>
        <end position="522"/>
    </location>
</feature>
<organism evidence="11 12">
    <name type="scientific">Actinokineospora diospyrosa</name>
    <dbReference type="NCBI Taxonomy" id="103728"/>
    <lineage>
        <taxon>Bacteria</taxon>
        <taxon>Bacillati</taxon>
        <taxon>Actinomycetota</taxon>
        <taxon>Actinomycetes</taxon>
        <taxon>Pseudonocardiales</taxon>
        <taxon>Pseudonocardiaceae</taxon>
        <taxon>Actinokineospora</taxon>
    </lineage>
</organism>
<protein>
    <submittedName>
        <fullName evidence="11">Superfamily II DNA and RNA helicase</fullName>
    </submittedName>
</protein>
<feature type="domain" description="Helicase ATP-binding" evidence="8">
    <location>
        <begin position="71"/>
        <end position="244"/>
    </location>
</feature>
<evidence type="ECO:0000313" key="12">
    <source>
        <dbReference type="Proteomes" id="UP001205185"/>
    </source>
</evidence>
<dbReference type="EMBL" id="JAMTCO010000014">
    <property type="protein sequence ID" value="MCP2272780.1"/>
    <property type="molecule type" value="Genomic_DNA"/>
</dbReference>
<comment type="caution">
    <text evidence="11">The sequence shown here is derived from an EMBL/GenBank/DDBJ whole genome shotgun (WGS) entry which is preliminary data.</text>
</comment>
<feature type="region of interest" description="Disordered" evidence="7">
    <location>
        <begin position="1"/>
        <end position="33"/>
    </location>
</feature>
<dbReference type="GO" id="GO:0004386">
    <property type="term" value="F:helicase activity"/>
    <property type="evidence" value="ECO:0007669"/>
    <property type="project" value="UniProtKB-KW"/>
</dbReference>
<evidence type="ECO:0000259" key="8">
    <source>
        <dbReference type="PROSITE" id="PS51192"/>
    </source>
</evidence>
<keyword evidence="2" id="KW-0378">Hydrolase</keyword>
<dbReference type="InterPro" id="IPR044742">
    <property type="entry name" value="DEAD/DEAH_RhlB"/>
</dbReference>
<dbReference type="InterPro" id="IPR027417">
    <property type="entry name" value="P-loop_NTPase"/>
</dbReference>
<reference evidence="11 12" key="1">
    <citation type="submission" date="2022-06" db="EMBL/GenBank/DDBJ databases">
        <title>Genomic Encyclopedia of Archaeal and Bacterial Type Strains, Phase II (KMG-II): from individual species to whole genera.</title>
        <authorList>
            <person name="Goeker M."/>
        </authorList>
    </citation>
    <scope>NUCLEOTIDE SEQUENCE [LARGE SCALE GENOMIC DNA]</scope>
    <source>
        <strain evidence="11 12">DSM 44255</strain>
    </source>
</reference>
<sequence length="602" mass="64986">MLDSAVPTTALTTNDPADEAGERKLRHRQSGKGRFETSEVTFADLGLPRPLLRALADAGIDQPFPIQAATIPDALAGRDVLGRAQTGSGKTLAFGLALLARLADGEAKPLRPRALVLVPTRELALQVSDALTPLARSLGLWCRTAVGGMSFPRQAEALRRGVDLLIATPGRLSDHVRQGTCVLDSVSFSAIDEADQMADMGFLPQVREILDLTNRDGQVLLFSATLDGDVDQLVRRYLNDPVTHSVDSSTASVSTMEHHMLVVSKQDKADVITEMAARDGRTIMFVRTKHHVDRLADKLRSVGVRAGALHGGKTQGARNRVLSQFRDGDMPVLVATDVAARGIHVDGVSLVVHVDPPADPKDYLHRAGRTARAGEAGTVVTVVTHDQRRGVVRLTDKAGVKPEHTKVRPGDADLIRITGARVPSGEPVVEKAPPVRAPRSGHTARRTGGEFRRRTGGSEGRGPRESRATSRGGERNEGHPRDDRRDPSRDHRTRDFRDSAPSRDRAPREGGPREGGNREYGSRDNGGYRAGGNTRDGAPRTGGFRGEGAPARDGGFRGRAPREGGNREYGSRDAGPRREFTPREGAPRANASRGWRDGDRNR</sequence>
<dbReference type="CDD" id="cd00268">
    <property type="entry name" value="DEADc"/>
    <property type="match status" value="1"/>
</dbReference>